<dbReference type="PANTHER" id="PTHR33116">
    <property type="entry name" value="REVERSE TRANSCRIPTASE ZINC-BINDING DOMAIN-CONTAINING PROTEIN-RELATED-RELATED"/>
    <property type="match status" value="1"/>
</dbReference>
<evidence type="ECO:0000259" key="1">
    <source>
        <dbReference type="Pfam" id="PF13966"/>
    </source>
</evidence>
<dbReference type="Pfam" id="PF13966">
    <property type="entry name" value="zf-RVT"/>
    <property type="match status" value="1"/>
</dbReference>
<organism evidence="2 3">
    <name type="scientific">Trifolium subterraneum</name>
    <name type="common">Subterranean clover</name>
    <dbReference type="NCBI Taxonomy" id="3900"/>
    <lineage>
        <taxon>Eukaryota</taxon>
        <taxon>Viridiplantae</taxon>
        <taxon>Streptophyta</taxon>
        <taxon>Embryophyta</taxon>
        <taxon>Tracheophyta</taxon>
        <taxon>Spermatophyta</taxon>
        <taxon>Magnoliopsida</taxon>
        <taxon>eudicotyledons</taxon>
        <taxon>Gunneridae</taxon>
        <taxon>Pentapetalae</taxon>
        <taxon>rosids</taxon>
        <taxon>fabids</taxon>
        <taxon>Fabales</taxon>
        <taxon>Fabaceae</taxon>
        <taxon>Papilionoideae</taxon>
        <taxon>50 kb inversion clade</taxon>
        <taxon>NPAAA clade</taxon>
        <taxon>Hologalegina</taxon>
        <taxon>IRL clade</taxon>
        <taxon>Trifolieae</taxon>
        <taxon>Trifolium</taxon>
    </lineage>
</organism>
<keyword evidence="3" id="KW-1185">Reference proteome</keyword>
<dbReference type="InterPro" id="IPR026960">
    <property type="entry name" value="RVT-Znf"/>
</dbReference>
<reference evidence="3" key="1">
    <citation type="journal article" date="2017" name="Front. Plant Sci.">
        <title>Climate Clever Clovers: New Paradigm to Reduce the Environmental Footprint of Ruminants by Breeding Low Methanogenic Forages Utilizing Haplotype Variation.</title>
        <authorList>
            <person name="Kaur P."/>
            <person name="Appels R."/>
            <person name="Bayer P.E."/>
            <person name="Keeble-Gagnere G."/>
            <person name="Wang J."/>
            <person name="Hirakawa H."/>
            <person name="Shirasawa K."/>
            <person name="Vercoe P."/>
            <person name="Stefanova K."/>
            <person name="Durmic Z."/>
            <person name="Nichols P."/>
            <person name="Revell C."/>
            <person name="Isobe S.N."/>
            <person name="Edwards D."/>
            <person name="Erskine W."/>
        </authorList>
    </citation>
    <scope>NUCLEOTIDE SEQUENCE [LARGE SCALE GENOMIC DNA]</scope>
    <source>
        <strain evidence="3">cv. Daliak</strain>
    </source>
</reference>
<name>A0A2Z6LT53_TRISU</name>
<sequence length="179" mass="21029">MFSVKSSYELLVKEFRLEEELEEEVALVFSHIWESPAPSKVIAFSWQLLYDRIPTRKNLEVRGLLSMDIPWECSGCVGNVESTLHLFLHCPSAMMVWYEVFRWLGMVFVVPPSLSCLFEMMRGSSRNVKMRKGFVMIWHATLWSIWKARNKSIFRNDTFVPNIIVEDIKVLSWKWSLAC</sequence>
<proteinExistence type="predicted"/>
<gene>
    <name evidence="2" type="ORF">TSUD_296000</name>
</gene>
<dbReference type="Proteomes" id="UP000242715">
    <property type="component" value="Unassembled WGS sequence"/>
</dbReference>
<evidence type="ECO:0000313" key="2">
    <source>
        <dbReference type="EMBL" id="GAU22481.1"/>
    </source>
</evidence>
<accession>A0A2Z6LT53</accession>
<dbReference type="PANTHER" id="PTHR33116:SF78">
    <property type="entry name" value="OS12G0587133 PROTEIN"/>
    <property type="match status" value="1"/>
</dbReference>
<evidence type="ECO:0000313" key="3">
    <source>
        <dbReference type="Proteomes" id="UP000242715"/>
    </source>
</evidence>
<dbReference type="EMBL" id="DF973248">
    <property type="protein sequence ID" value="GAU22481.1"/>
    <property type="molecule type" value="Genomic_DNA"/>
</dbReference>
<dbReference type="OrthoDB" id="1427601at2759"/>
<dbReference type="AlphaFoldDB" id="A0A2Z6LT53"/>
<protein>
    <recommendedName>
        <fullName evidence="1">Reverse transcriptase zinc-binding domain-containing protein</fullName>
    </recommendedName>
</protein>
<feature type="domain" description="Reverse transcriptase zinc-binding" evidence="1">
    <location>
        <begin position="2"/>
        <end position="97"/>
    </location>
</feature>